<dbReference type="PATRIC" id="fig|104336.4.peg.2876"/>
<gene>
    <name evidence="2" type="ORF">RN50_02835</name>
</gene>
<dbReference type="KEGG" id="mfol:DXT68_08045"/>
<feature type="transmembrane region" description="Helical" evidence="1">
    <location>
        <begin position="129"/>
        <end position="150"/>
    </location>
</feature>
<evidence type="ECO:0000313" key="3">
    <source>
        <dbReference type="Proteomes" id="UP000033572"/>
    </source>
</evidence>
<feature type="transmembrane region" description="Helical" evidence="1">
    <location>
        <begin position="162"/>
        <end position="186"/>
    </location>
</feature>
<keyword evidence="1" id="KW-1133">Transmembrane helix</keyword>
<feature type="transmembrane region" description="Helical" evidence="1">
    <location>
        <begin position="62"/>
        <end position="81"/>
    </location>
</feature>
<organism evidence="2 3">
    <name type="scientific">Microbacterium foliorum</name>
    <dbReference type="NCBI Taxonomy" id="104336"/>
    <lineage>
        <taxon>Bacteria</taxon>
        <taxon>Bacillati</taxon>
        <taxon>Actinomycetota</taxon>
        <taxon>Actinomycetes</taxon>
        <taxon>Micrococcales</taxon>
        <taxon>Microbacteriaceae</taxon>
        <taxon>Microbacterium</taxon>
    </lineage>
</organism>
<evidence type="ECO:0000313" key="2">
    <source>
        <dbReference type="EMBL" id="KJL17736.1"/>
    </source>
</evidence>
<feature type="transmembrane region" description="Helical" evidence="1">
    <location>
        <begin position="22"/>
        <end position="50"/>
    </location>
</feature>
<accession>A0A0F0KEP8</accession>
<keyword evidence="1" id="KW-0472">Membrane</keyword>
<feature type="transmembrane region" description="Helical" evidence="1">
    <location>
        <begin position="93"/>
        <end position="117"/>
    </location>
</feature>
<keyword evidence="1" id="KW-0812">Transmembrane</keyword>
<dbReference type="AlphaFoldDB" id="A0A0F0KEP8"/>
<reference evidence="2 3" key="1">
    <citation type="submission" date="2015-02" db="EMBL/GenBank/DDBJ databases">
        <title>Draft genome sequences of ten Microbacterium spp. with emphasis on heavy metal contaminated environments.</title>
        <authorList>
            <person name="Corretto E."/>
        </authorList>
    </citation>
    <scope>NUCLEOTIDE SEQUENCE [LARGE SCALE GENOMIC DNA]</scope>
    <source>
        <strain evidence="2 3">DSM 12966</strain>
    </source>
</reference>
<keyword evidence="3" id="KW-1185">Reference proteome</keyword>
<proteinExistence type="predicted"/>
<name>A0A0F0KEP8_9MICO</name>
<evidence type="ECO:0000256" key="1">
    <source>
        <dbReference type="SAM" id="Phobius"/>
    </source>
</evidence>
<comment type="caution">
    <text evidence="2">The sequence shown here is derived from an EMBL/GenBank/DDBJ whole genome shotgun (WGS) entry which is preliminary data.</text>
</comment>
<dbReference type="Proteomes" id="UP000033572">
    <property type="component" value="Unassembled WGS sequence"/>
</dbReference>
<protein>
    <submittedName>
        <fullName evidence="2">Uncharacterized protein</fullName>
    </submittedName>
</protein>
<dbReference type="RefSeq" id="WP_045255156.1">
    <property type="nucleotide sequence ID" value="NZ_CP031425.1"/>
</dbReference>
<sequence>MDSTKPVALWIEPEPATRSEQLIAISTVCLIGVGMVLAVFHLFLMITGLVPINNGEWGFADVSYLALTALLSVLVLVHASLGEDALRPRTMIVLSSVIGGIGTLMALTKGWLMLIGLLYSDESWRESAVFALVVMSIVPFALPFASGVILARNDFEPVRWRVRAVSIAVGAAALIIMLAALIPRWARLAEKGVW</sequence>
<dbReference type="GeneID" id="94444339"/>
<dbReference type="EMBL" id="JYIU01000046">
    <property type="protein sequence ID" value="KJL17736.1"/>
    <property type="molecule type" value="Genomic_DNA"/>
</dbReference>